<proteinExistence type="inferred from homology"/>
<keyword evidence="5" id="KW-1185">Reference proteome</keyword>
<dbReference type="EMBL" id="JAHWGI010000383">
    <property type="protein sequence ID" value="KAK3914690.1"/>
    <property type="molecule type" value="Genomic_DNA"/>
</dbReference>
<protein>
    <submittedName>
        <fullName evidence="4">Transcriptional regulatory protein</fullName>
    </submittedName>
</protein>
<dbReference type="Proteomes" id="UP001219518">
    <property type="component" value="Unassembled WGS sequence"/>
</dbReference>
<dbReference type="InterPro" id="IPR049083">
    <property type="entry name" value="TACO1_YebC_N"/>
</dbReference>
<comment type="similarity">
    <text evidence="1">Belongs to the TACO1 family.</text>
</comment>
<evidence type="ECO:0000256" key="1">
    <source>
        <dbReference type="ARBA" id="ARBA00008724"/>
    </source>
</evidence>
<dbReference type="InterPro" id="IPR026564">
    <property type="entry name" value="Transcrip_reg_TACO1-like_dom3"/>
</dbReference>
<evidence type="ECO:0000313" key="4">
    <source>
        <dbReference type="EMBL" id="KAK3914690.1"/>
    </source>
</evidence>
<dbReference type="PANTHER" id="PTHR12532:SF0">
    <property type="entry name" value="TRANSLATIONAL ACTIVATOR OF CYTOCHROME C OXIDASE 1"/>
    <property type="match status" value="1"/>
</dbReference>
<dbReference type="InterPro" id="IPR029072">
    <property type="entry name" value="YebC-like"/>
</dbReference>
<gene>
    <name evidence="4" type="ORF">KUF71_005486</name>
</gene>
<evidence type="ECO:0000313" key="5">
    <source>
        <dbReference type="Proteomes" id="UP001219518"/>
    </source>
</evidence>
<dbReference type="Pfam" id="PF20772">
    <property type="entry name" value="TACO1_YebC_N"/>
    <property type="match status" value="1"/>
</dbReference>
<reference evidence="4" key="1">
    <citation type="submission" date="2021-07" db="EMBL/GenBank/DDBJ databases">
        <authorList>
            <person name="Catto M.A."/>
            <person name="Jacobson A."/>
            <person name="Kennedy G."/>
            <person name="Labadie P."/>
            <person name="Hunt B.G."/>
            <person name="Srinivasan R."/>
        </authorList>
    </citation>
    <scope>NUCLEOTIDE SEQUENCE</scope>
    <source>
        <strain evidence="4">PL_HMW_Pooled</strain>
        <tissue evidence="4">Head</tissue>
    </source>
</reference>
<dbReference type="InterPro" id="IPR048300">
    <property type="entry name" value="TACO1_YebC-like_2nd/3rd_dom"/>
</dbReference>
<sequence>MFCQILIRRSSVISSTWHHIKRSAGHSKWANIRHTKALKDGQKASLYLQKIQGIKVVLSANGWNTDPDKSPALAKAIDSAIKANVPKDTIENYLKRVKDHKEHAIEYRLRGPRDCILNITFTCTNVTENDLRSQIKKILKKSVLQSTHGFGQAFEKKGVIFAKPSSKESTMDDAEEAAIIGGAEEVRPEEDQTYRFLTDPKTVWQVNKYLTENQWNVLECSVEDLPSYFVELSDEEMEEVKNVLEKLQEIPEYLKCADNIA</sequence>
<feature type="domain" description="TACO1/YebC-like second and third" evidence="2">
    <location>
        <begin position="106"/>
        <end position="259"/>
    </location>
</feature>
<dbReference type="InterPro" id="IPR002876">
    <property type="entry name" value="Transcrip_reg_TACO1-like"/>
</dbReference>
<dbReference type="AlphaFoldDB" id="A0AAE1LCR2"/>
<reference evidence="4" key="2">
    <citation type="journal article" date="2023" name="BMC Genomics">
        <title>Pest status, molecular evolution, and epigenetic factors derived from the genome assembly of Frankliniella fusca, a thysanopteran phytovirus vector.</title>
        <authorList>
            <person name="Catto M.A."/>
            <person name="Labadie P.E."/>
            <person name="Jacobson A.L."/>
            <person name="Kennedy G.G."/>
            <person name="Srinivasan R."/>
            <person name="Hunt B.G."/>
        </authorList>
    </citation>
    <scope>NUCLEOTIDE SEQUENCE</scope>
    <source>
        <strain evidence="4">PL_HMW_Pooled</strain>
    </source>
</reference>
<evidence type="ECO:0000259" key="3">
    <source>
        <dbReference type="Pfam" id="PF20772"/>
    </source>
</evidence>
<dbReference type="GO" id="GO:0005739">
    <property type="term" value="C:mitochondrion"/>
    <property type="evidence" value="ECO:0007669"/>
    <property type="project" value="TreeGrafter"/>
</dbReference>
<name>A0AAE1LCR2_9NEOP</name>
<feature type="domain" description="TACO1/YebC-like N-terminal" evidence="3">
    <location>
        <begin position="27"/>
        <end position="98"/>
    </location>
</feature>
<evidence type="ECO:0000259" key="2">
    <source>
        <dbReference type="Pfam" id="PF01709"/>
    </source>
</evidence>
<dbReference type="Gene3D" id="3.30.70.980">
    <property type="match status" value="2"/>
</dbReference>
<dbReference type="InterPro" id="IPR017856">
    <property type="entry name" value="Integrase-like_N"/>
</dbReference>
<organism evidence="4 5">
    <name type="scientific">Frankliniella fusca</name>
    <dbReference type="NCBI Taxonomy" id="407009"/>
    <lineage>
        <taxon>Eukaryota</taxon>
        <taxon>Metazoa</taxon>
        <taxon>Ecdysozoa</taxon>
        <taxon>Arthropoda</taxon>
        <taxon>Hexapoda</taxon>
        <taxon>Insecta</taxon>
        <taxon>Pterygota</taxon>
        <taxon>Neoptera</taxon>
        <taxon>Paraneoptera</taxon>
        <taxon>Thysanoptera</taxon>
        <taxon>Terebrantia</taxon>
        <taxon>Thripoidea</taxon>
        <taxon>Thripidae</taxon>
        <taxon>Frankliniella</taxon>
    </lineage>
</organism>
<accession>A0AAE1LCR2</accession>
<dbReference type="Pfam" id="PF01709">
    <property type="entry name" value="Transcrip_reg"/>
    <property type="match status" value="1"/>
</dbReference>
<dbReference type="PANTHER" id="PTHR12532">
    <property type="entry name" value="TRANSLATIONAL ACTIVATOR OF CYTOCHROME C OXIDASE 1"/>
    <property type="match status" value="1"/>
</dbReference>
<dbReference type="SUPFAM" id="SSF75625">
    <property type="entry name" value="YebC-like"/>
    <property type="match status" value="1"/>
</dbReference>
<dbReference type="Gene3D" id="1.10.10.200">
    <property type="match status" value="1"/>
</dbReference>
<comment type="caution">
    <text evidence="4">The sequence shown here is derived from an EMBL/GenBank/DDBJ whole genome shotgun (WGS) entry which is preliminary data.</text>
</comment>